<dbReference type="Pfam" id="PF00069">
    <property type="entry name" value="Pkinase"/>
    <property type="match status" value="1"/>
</dbReference>
<keyword evidence="10" id="KW-1185">Reference proteome</keyword>
<accession>A0ABW7Z8F1</accession>
<dbReference type="PANTHER" id="PTHR43289:SF34">
    <property type="entry name" value="SERINE_THREONINE-PROTEIN KINASE YBDM-RELATED"/>
    <property type="match status" value="1"/>
</dbReference>
<keyword evidence="1" id="KW-0808">Transferase</keyword>
<feature type="repeat" description="WD" evidence="5">
    <location>
        <begin position="404"/>
        <end position="446"/>
    </location>
</feature>
<evidence type="ECO:0000256" key="2">
    <source>
        <dbReference type="ARBA" id="ARBA00022741"/>
    </source>
</evidence>
<feature type="repeat" description="WD" evidence="5">
    <location>
        <begin position="363"/>
        <end position="404"/>
    </location>
</feature>
<dbReference type="InterPro" id="IPR008271">
    <property type="entry name" value="Ser/Thr_kinase_AS"/>
</dbReference>
<keyword evidence="9" id="KW-0723">Serine/threonine-protein kinase</keyword>
<dbReference type="PROSITE" id="PS00107">
    <property type="entry name" value="PROTEIN_KINASE_ATP"/>
    <property type="match status" value="1"/>
</dbReference>
<evidence type="ECO:0000256" key="6">
    <source>
        <dbReference type="PROSITE-ProRule" id="PRU10141"/>
    </source>
</evidence>
<dbReference type="InterPro" id="IPR017441">
    <property type="entry name" value="Protein_kinase_ATP_BS"/>
</dbReference>
<dbReference type="Proteomes" id="UP001612741">
    <property type="component" value="Unassembled WGS sequence"/>
</dbReference>
<gene>
    <name evidence="9" type="ORF">ACIBG2_44275</name>
</gene>
<dbReference type="RefSeq" id="WP_397090210.1">
    <property type="nucleotide sequence ID" value="NZ_JBITGY010000015.1"/>
</dbReference>
<evidence type="ECO:0000259" key="8">
    <source>
        <dbReference type="PROSITE" id="PS50011"/>
    </source>
</evidence>
<proteinExistence type="predicted"/>
<dbReference type="Gene3D" id="1.10.510.10">
    <property type="entry name" value="Transferase(Phosphotransferase) domain 1"/>
    <property type="match status" value="1"/>
</dbReference>
<dbReference type="PROSITE" id="PS00108">
    <property type="entry name" value="PROTEIN_KINASE_ST"/>
    <property type="match status" value="1"/>
</dbReference>
<evidence type="ECO:0000256" key="3">
    <source>
        <dbReference type="ARBA" id="ARBA00022777"/>
    </source>
</evidence>
<evidence type="ECO:0000313" key="9">
    <source>
        <dbReference type="EMBL" id="MFI6504466.1"/>
    </source>
</evidence>
<dbReference type="Gene3D" id="3.30.200.20">
    <property type="entry name" value="Phosphorylase Kinase, domain 1"/>
    <property type="match status" value="1"/>
</dbReference>
<dbReference type="PANTHER" id="PTHR43289">
    <property type="entry name" value="MITOGEN-ACTIVATED PROTEIN KINASE KINASE KINASE 20-RELATED"/>
    <property type="match status" value="1"/>
</dbReference>
<evidence type="ECO:0000256" key="1">
    <source>
        <dbReference type="ARBA" id="ARBA00022679"/>
    </source>
</evidence>
<dbReference type="Pfam" id="PF00400">
    <property type="entry name" value="WD40"/>
    <property type="match status" value="2"/>
</dbReference>
<evidence type="ECO:0000256" key="4">
    <source>
        <dbReference type="ARBA" id="ARBA00022840"/>
    </source>
</evidence>
<comment type="caution">
    <text evidence="9">The sequence shown here is derived from an EMBL/GenBank/DDBJ whole genome shotgun (WGS) entry which is preliminary data.</text>
</comment>
<name>A0ABW7Z8F1_9ACTN</name>
<dbReference type="SUPFAM" id="SSF56112">
    <property type="entry name" value="Protein kinase-like (PK-like)"/>
    <property type="match status" value="1"/>
</dbReference>
<dbReference type="InterPro" id="IPR011009">
    <property type="entry name" value="Kinase-like_dom_sf"/>
</dbReference>
<dbReference type="InterPro" id="IPR000719">
    <property type="entry name" value="Prot_kinase_dom"/>
</dbReference>
<dbReference type="GO" id="GO:0004674">
    <property type="term" value="F:protein serine/threonine kinase activity"/>
    <property type="evidence" value="ECO:0007669"/>
    <property type="project" value="UniProtKB-KW"/>
</dbReference>
<dbReference type="SMART" id="SM00320">
    <property type="entry name" value="WD40"/>
    <property type="match status" value="6"/>
</dbReference>
<keyword evidence="5" id="KW-0853">WD repeat</keyword>
<feature type="binding site" evidence="6">
    <location>
        <position position="43"/>
    </location>
    <ligand>
        <name>ATP</name>
        <dbReference type="ChEBI" id="CHEBI:30616"/>
    </ligand>
</feature>
<dbReference type="InterPro" id="IPR015943">
    <property type="entry name" value="WD40/YVTN_repeat-like_dom_sf"/>
</dbReference>
<feature type="repeat" description="WD" evidence="5">
    <location>
        <begin position="526"/>
        <end position="551"/>
    </location>
</feature>
<keyword evidence="2 6" id="KW-0547">Nucleotide-binding</keyword>
<evidence type="ECO:0000256" key="7">
    <source>
        <dbReference type="SAM" id="MobiDB-lite"/>
    </source>
</evidence>
<dbReference type="InterPro" id="IPR001680">
    <property type="entry name" value="WD40_rpt"/>
</dbReference>
<protein>
    <submittedName>
        <fullName evidence="9">WD40 repeat domain-containing serine/threonine protein kinase</fullName>
    </submittedName>
</protein>
<feature type="region of interest" description="Disordered" evidence="7">
    <location>
        <begin position="477"/>
        <end position="499"/>
    </location>
</feature>
<dbReference type="SUPFAM" id="SSF82171">
    <property type="entry name" value="DPP6 N-terminal domain-like"/>
    <property type="match status" value="1"/>
</dbReference>
<reference evidence="9 10" key="1">
    <citation type="submission" date="2024-10" db="EMBL/GenBank/DDBJ databases">
        <title>The Natural Products Discovery Center: Release of the First 8490 Sequenced Strains for Exploring Actinobacteria Biosynthetic Diversity.</title>
        <authorList>
            <person name="Kalkreuter E."/>
            <person name="Kautsar S.A."/>
            <person name="Yang D."/>
            <person name="Bader C.D."/>
            <person name="Teijaro C.N."/>
            <person name="Fluegel L."/>
            <person name="Davis C.M."/>
            <person name="Simpson J.R."/>
            <person name="Lauterbach L."/>
            <person name="Steele A.D."/>
            <person name="Gui C."/>
            <person name="Meng S."/>
            <person name="Li G."/>
            <person name="Viehrig K."/>
            <person name="Ye F."/>
            <person name="Su P."/>
            <person name="Kiefer A.F."/>
            <person name="Nichols A."/>
            <person name="Cepeda A.J."/>
            <person name="Yan W."/>
            <person name="Fan B."/>
            <person name="Jiang Y."/>
            <person name="Adhikari A."/>
            <person name="Zheng C.-J."/>
            <person name="Schuster L."/>
            <person name="Cowan T.M."/>
            <person name="Smanski M.J."/>
            <person name="Chevrette M.G."/>
            <person name="De Carvalho L.P.S."/>
            <person name="Shen B."/>
        </authorList>
    </citation>
    <scope>NUCLEOTIDE SEQUENCE [LARGE SCALE GENOMIC DNA]</scope>
    <source>
        <strain evidence="9 10">NPDC050545</strain>
    </source>
</reference>
<dbReference type="PROSITE" id="PS50011">
    <property type="entry name" value="PROTEIN_KINASE_DOM"/>
    <property type="match status" value="1"/>
</dbReference>
<evidence type="ECO:0000313" key="10">
    <source>
        <dbReference type="Proteomes" id="UP001612741"/>
    </source>
</evidence>
<dbReference type="CDD" id="cd14014">
    <property type="entry name" value="STKc_PknB_like"/>
    <property type="match status" value="1"/>
</dbReference>
<keyword evidence="4 6" id="KW-0067">ATP-binding</keyword>
<dbReference type="SMART" id="SM00220">
    <property type="entry name" value="S_TKc"/>
    <property type="match status" value="1"/>
</dbReference>
<organism evidence="9 10">
    <name type="scientific">Nonomuraea typhae</name>
    <dbReference type="NCBI Taxonomy" id="2603600"/>
    <lineage>
        <taxon>Bacteria</taxon>
        <taxon>Bacillati</taxon>
        <taxon>Actinomycetota</taxon>
        <taxon>Actinomycetes</taxon>
        <taxon>Streptosporangiales</taxon>
        <taxon>Streptosporangiaceae</taxon>
        <taxon>Nonomuraea</taxon>
    </lineage>
</organism>
<sequence>MNPLYPEDPRQIGPYLLQGRLGAGGMGEVFLGSSPSGRNVAVKVIRAEYAADPGFRARFAREIEAARKVGGFHTAQVVDAAPEAEAPWMVTAFIPGSSLREVVLRDGPLAPQATRALGAGLAEGLAAIHACGLVHRDLKPGNVIMAADGPRIIDFGIASSVEGTALTSAGAVVGTFSFMSPEQVRADSTGPASDVFSFGCVLVYAATGRGPFDAPTIPAIVHRIVNGPPTLDGLTGDLRDLVERCLAKDPRQRPPVHEVLALLTAAPHRVPRRGFLWGSAVIGLSAAAAVPAALLWSDDGPTRLKNAPNPPIYDTPTAFVLPRTANSIAHLVFSADGKFLLGAGSQEVFRWDLATLERTSRGFRNDEVAMGPMVFSPDARMLATGGTDHMVHLRDVASGRTVKTLPHAGEITCMAFSPDGVTLAISGSSASQVRLWNTVTGKVTTLSENSTASMMFSPAGNVLATGSVTERRLTLHDLSSGDSSPFTTEGGPPFSFSPDGRTVALSPGDSSIELRRTDNGWLRTSLTAHRAAVTGLGFSPDGDTLVTADDDWMYLWHVPSGRPTGVVGGNGGRPPKQPQTVVFAPDGRSFAVGSRFSVTTLWRFP</sequence>
<dbReference type="PROSITE" id="PS50082">
    <property type="entry name" value="WD_REPEATS_2"/>
    <property type="match status" value="3"/>
</dbReference>
<keyword evidence="3 9" id="KW-0418">Kinase</keyword>
<dbReference type="EMBL" id="JBITGY010000015">
    <property type="protein sequence ID" value="MFI6504466.1"/>
    <property type="molecule type" value="Genomic_DNA"/>
</dbReference>
<feature type="domain" description="Protein kinase" evidence="8">
    <location>
        <begin position="15"/>
        <end position="276"/>
    </location>
</feature>
<dbReference type="Gene3D" id="2.130.10.10">
    <property type="entry name" value="YVTN repeat-like/Quinoprotein amine dehydrogenase"/>
    <property type="match status" value="2"/>
</dbReference>
<evidence type="ECO:0000256" key="5">
    <source>
        <dbReference type="PROSITE-ProRule" id="PRU00221"/>
    </source>
</evidence>